<evidence type="ECO:0000313" key="4">
    <source>
        <dbReference type="Proteomes" id="UP001417504"/>
    </source>
</evidence>
<accession>A0AAP0EW23</accession>
<feature type="region of interest" description="Disordered" evidence="1">
    <location>
        <begin position="129"/>
        <end position="155"/>
    </location>
</feature>
<organism evidence="3 4">
    <name type="scientific">Stephania japonica</name>
    <dbReference type="NCBI Taxonomy" id="461633"/>
    <lineage>
        <taxon>Eukaryota</taxon>
        <taxon>Viridiplantae</taxon>
        <taxon>Streptophyta</taxon>
        <taxon>Embryophyta</taxon>
        <taxon>Tracheophyta</taxon>
        <taxon>Spermatophyta</taxon>
        <taxon>Magnoliopsida</taxon>
        <taxon>Ranunculales</taxon>
        <taxon>Menispermaceae</taxon>
        <taxon>Menispermoideae</taxon>
        <taxon>Cissampelideae</taxon>
        <taxon>Stephania</taxon>
    </lineage>
</organism>
<dbReference type="EMBL" id="JBBNAE010000009">
    <property type="protein sequence ID" value="KAK9096878.1"/>
    <property type="molecule type" value="Genomic_DNA"/>
</dbReference>
<keyword evidence="4" id="KW-1185">Reference proteome</keyword>
<evidence type="ECO:0000256" key="2">
    <source>
        <dbReference type="SAM" id="Phobius"/>
    </source>
</evidence>
<keyword evidence="2" id="KW-0472">Membrane</keyword>
<protein>
    <submittedName>
        <fullName evidence="3">Uncharacterized protein</fullName>
    </submittedName>
</protein>
<gene>
    <name evidence="3" type="ORF">Sjap_022375</name>
</gene>
<sequence length="218" mass="23544">MTEITENHRKTLADMTAAQERMRTELMLAIRGQRAPRDPLPQMQPHIRGADLDPILEASQEEGDAVQSVMGAEIDPVIPIPESRGQINHPQESNDPGLKSRGRFDPMEYEPGVVQQPLYSTGMGESCSPIPPHTSGRPSGWPARDQSSGGDGGTVTALAGDRCRPSFGAFLLPFPSRSIKKRYFIFWVVTLTAPAVVGSAVGINAHGVPCDMSPALTF</sequence>
<reference evidence="3 4" key="1">
    <citation type="submission" date="2024-01" db="EMBL/GenBank/DDBJ databases">
        <title>Genome assemblies of Stephania.</title>
        <authorList>
            <person name="Yang L."/>
        </authorList>
    </citation>
    <scope>NUCLEOTIDE SEQUENCE [LARGE SCALE GENOMIC DNA]</scope>
    <source>
        <strain evidence="3">QJT</strain>
        <tissue evidence="3">Leaf</tissue>
    </source>
</reference>
<keyword evidence="2" id="KW-1133">Transmembrane helix</keyword>
<comment type="caution">
    <text evidence="3">The sequence shown here is derived from an EMBL/GenBank/DDBJ whole genome shotgun (WGS) entry which is preliminary data.</text>
</comment>
<dbReference type="AlphaFoldDB" id="A0AAP0EW23"/>
<dbReference type="Proteomes" id="UP001417504">
    <property type="component" value="Unassembled WGS sequence"/>
</dbReference>
<evidence type="ECO:0000313" key="3">
    <source>
        <dbReference type="EMBL" id="KAK9096878.1"/>
    </source>
</evidence>
<name>A0AAP0EW23_9MAGN</name>
<keyword evidence="2" id="KW-0812">Transmembrane</keyword>
<evidence type="ECO:0000256" key="1">
    <source>
        <dbReference type="SAM" id="MobiDB-lite"/>
    </source>
</evidence>
<proteinExistence type="predicted"/>
<feature type="compositionally biased region" description="Polar residues" evidence="1">
    <location>
        <begin position="85"/>
        <end position="94"/>
    </location>
</feature>
<feature type="region of interest" description="Disordered" evidence="1">
    <location>
        <begin position="80"/>
        <end position="102"/>
    </location>
</feature>
<feature type="transmembrane region" description="Helical" evidence="2">
    <location>
        <begin position="183"/>
        <end position="203"/>
    </location>
</feature>